<evidence type="ECO:0000313" key="1">
    <source>
        <dbReference type="EMBL" id="KAJ5600986.1"/>
    </source>
</evidence>
<dbReference type="GO" id="GO:0016791">
    <property type="term" value="F:phosphatase activity"/>
    <property type="evidence" value="ECO:0007669"/>
    <property type="project" value="UniProtKB-ARBA"/>
</dbReference>
<dbReference type="PANTHER" id="PTHR43611">
    <property type="entry name" value="ALPHA-D-GLUCOSE 1-PHOSPHATE PHOSPHATASE"/>
    <property type="match status" value="1"/>
</dbReference>
<proteinExistence type="predicted"/>
<dbReference type="Gene3D" id="1.10.150.240">
    <property type="entry name" value="Putative phosphatase, domain 2"/>
    <property type="match status" value="1"/>
</dbReference>
<organism evidence="1 2">
    <name type="scientific">Penicillium hetheringtonii</name>
    <dbReference type="NCBI Taxonomy" id="911720"/>
    <lineage>
        <taxon>Eukaryota</taxon>
        <taxon>Fungi</taxon>
        <taxon>Dikarya</taxon>
        <taxon>Ascomycota</taxon>
        <taxon>Pezizomycotina</taxon>
        <taxon>Eurotiomycetes</taxon>
        <taxon>Eurotiomycetidae</taxon>
        <taxon>Eurotiales</taxon>
        <taxon>Aspergillaceae</taxon>
        <taxon>Penicillium</taxon>
    </lineage>
</organism>
<dbReference type="Proteomes" id="UP001216150">
    <property type="component" value="Unassembled WGS sequence"/>
</dbReference>
<comment type="caution">
    <text evidence="1">The sequence shown here is derived from an EMBL/GenBank/DDBJ whole genome shotgun (WGS) entry which is preliminary data.</text>
</comment>
<dbReference type="PANTHER" id="PTHR43611:SF3">
    <property type="entry name" value="FLAVIN MONONUCLEOTIDE HYDROLASE 1, CHLOROPLATIC"/>
    <property type="match status" value="1"/>
</dbReference>
<reference evidence="1 2" key="1">
    <citation type="journal article" date="2023" name="IMA Fungus">
        <title>Comparative genomic study of the Penicillium genus elucidates a diverse pangenome and 15 lateral gene transfer events.</title>
        <authorList>
            <person name="Petersen C."/>
            <person name="Sorensen T."/>
            <person name="Nielsen M.R."/>
            <person name="Sondergaard T.E."/>
            <person name="Sorensen J.L."/>
            <person name="Fitzpatrick D.A."/>
            <person name="Frisvad J.C."/>
            <person name="Nielsen K.L."/>
        </authorList>
    </citation>
    <scope>NUCLEOTIDE SEQUENCE [LARGE SCALE GENOMIC DNA]</scope>
    <source>
        <strain evidence="1 2">IBT 29057</strain>
    </source>
</reference>
<name>A0AAD6E5R7_9EURO</name>
<evidence type="ECO:0000313" key="2">
    <source>
        <dbReference type="Proteomes" id="UP001216150"/>
    </source>
</evidence>
<accession>A0AAD6E5R7</accession>
<dbReference type="Gene3D" id="3.40.50.1000">
    <property type="entry name" value="HAD superfamily/HAD-like"/>
    <property type="match status" value="1"/>
</dbReference>
<protein>
    <submittedName>
        <fullName evidence="1">HAD-like protein</fullName>
    </submittedName>
</protein>
<dbReference type="Pfam" id="PF00702">
    <property type="entry name" value="Hydrolase"/>
    <property type="match status" value="1"/>
</dbReference>
<dbReference type="InterPro" id="IPR023214">
    <property type="entry name" value="HAD_sf"/>
</dbReference>
<dbReference type="InterPro" id="IPR023198">
    <property type="entry name" value="PGP-like_dom2"/>
</dbReference>
<dbReference type="AlphaFoldDB" id="A0AAD6E5R7"/>
<dbReference type="InterPro" id="IPR036412">
    <property type="entry name" value="HAD-like_sf"/>
</dbReference>
<dbReference type="InterPro" id="IPR006439">
    <property type="entry name" value="HAD-SF_hydro_IA"/>
</dbReference>
<sequence length="438" mass="49771">MTPNHVKLRSLWTSGASSFTPPVHCTLAATNSSVKLGRIMSTATWIDYEVGKLDDEQCFNKLAEQFGFKASDLTAMIHNLRETTTYDKEILSTFRTLKQTPGVEIVLVSNISAMDYQALCRVFDDEFWSTFDHVFTSSMLGVRKPSPRFYRHVLRVLRTAPQSTFLIDDRQDNVLSARSIGMRGSAELVDLPRRLTNLVGDPVERGLTYLRKQAGEFPSITQEGVVIEENYAPLLILEVLQDRSLVDVKIPPHLAHSLLDEMLEYVDEDGFVQTYTDRSRPRVDAVIALNVLIAFYIYDRGYELPQTLDWIHSILIHRAYIDGTRYYSTAEWFLYYLSRLLARSTDPLLHERLGPALRTRITERIGVNGDAVCLGMRLLTCNSLKIENFQDRERLAEMQCQDGGWEASYMYLFPSEGKEIGNRGVATAFAVVALRDGV</sequence>
<keyword evidence="2" id="KW-1185">Reference proteome</keyword>
<dbReference type="EMBL" id="JAQJAC010000001">
    <property type="protein sequence ID" value="KAJ5600986.1"/>
    <property type="molecule type" value="Genomic_DNA"/>
</dbReference>
<dbReference type="NCBIfam" id="TIGR01509">
    <property type="entry name" value="HAD-SF-IA-v3"/>
    <property type="match status" value="1"/>
</dbReference>
<dbReference type="SUPFAM" id="SSF56784">
    <property type="entry name" value="HAD-like"/>
    <property type="match status" value="1"/>
</dbReference>
<gene>
    <name evidence="1" type="ORF">N7450_002053</name>
</gene>